<dbReference type="PANTHER" id="PTHR16290">
    <property type="entry name" value="TRANSCRIPTION FACTOR SMIF DECAPPING ENZYME DCP1"/>
    <property type="match status" value="1"/>
</dbReference>
<dbReference type="AlphaFoldDB" id="A0A286UIL0"/>
<feature type="region of interest" description="Disordered" evidence="5">
    <location>
        <begin position="404"/>
        <end position="462"/>
    </location>
</feature>
<proteinExistence type="inferred from homology"/>
<feature type="compositionally biased region" description="Polar residues" evidence="5">
    <location>
        <begin position="1"/>
        <end position="25"/>
    </location>
</feature>
<name>A0A286UIL0_9AGAM</name>
<dbReference type="SUPFAM" id="SSF50729">
    <property type="entry name" value="PH domain-like"/>
    <property type="match status" value="1"/>
</dbReference>
<dbReference type="InParanoid" id="A0A286UIL0"/>
<dbReference type="STRING" id="2282107.A0A286UIL0"/>
<evidence type="ECO:0000256" key="2">
    <source>
        <dbReference type="ARBA" id="ARBA00008778"/>
    </source>
</evidence>
<evidence type="ECO:0000256" key="4">
    <source>
        <dbReference type="ARBA" id="ARBA00022664"/>
    </source>
</evidence>
<comment type="similarity">
    <text evidence="2">Belongs to the DCP1 family.</text>
</comment>
<dbReference type="Proteomes" id="UP000217199">
    <property type="component" value="Unassembled WGS sequence"/>
</dbReference>
<keyword evidence="3" id="KW-0963">Cytoplasm</keyword>
<organism evidence="6 7">
    <name type="scientific">Pyrrhoderma noxium</name>
    <dbReference type="NCBI Taxonomy" id="2282107"/>
    <lineage>
        <taxon>Eukaryota</taxon>
        <taxon>Fungi</taxon>
        <taxon>Dikarya</taxon>
        <taxon>Basidiomycota</taxon>
        <taxon>Agaricomycotina</taxon>
        <taxon>Agaricomycetes</taxon>
        <taxon>Hymenochaetales</taxon>
        <taxon>Hymenochaetaceae</taxon>
        <taxon>Pyrrhoderma</taxon>
    </lineage>
</organism>
<dbReference type="PANTHER" id="PTHR16290:SF0">
    <property type="entry name" value="DECAPPING PROTEIN 1, ISOFORM A"/>
    <property type="match status" value="1"/>
</dbReference>
<feature type="region of interest" description="Disordered" evidence="5">
    <location>
        <begin position="476"/>
        <end position="497"/>
    </location>
</feature>
<dbReference type="GO" id="GO:0006397">
    <property type="term" value="P:mRNA processing"/>
    <property type="evidence" value="ECO:0007669"/>
    <property type="project" value="UniProtKB-KW"/>
</dbReference>
<dbReference type="Pfam" id="PF06058">
    <property type="entry name" value="DCP1"/>
    <property type="match status" value="1"/>
</dbReference>
<feature type="compositionally biased region" description="Low complexity" evidence="5">
    <location>
        <begin position="406"/>
        <end position="422"/>
    </location>
</feature>
<evidence type="ECO:0000256" key="5">
    <source>
        <dbReference type="SAM" id="MobiDB-lite"/>
    </source>
</evidence>
<dbReference type="GO" id="GO:0000932">
    <property type="term" value="C:P-body"/>
    <property type="evidence" value="ECO:0007669"/>
    <property type="project" value="TreeGrafter"/>
</dbReference>
<dbReference type="Gene3D" id="2.30.29.30">
    <property type="entry name" value="Pleckstrin-homology domain (PH domain)/Phosphotyrosine-binding domain (PTB)"/>
    <property type="match status" value="1"/>
</dbReference>
<feature type="region of interest" description="Disordered" evidence="5">
    <location>
        <begin position="1"/>
        <end position="49"/>
    </location>
</feature>
<evidence type="ECO:0000313" key="6">
    <source>
        <dbReference type="EMBL" id="PAV19451.1"/>
    </source>
</evidence>
<dbReference type="GO" id="GO:0000290">
    <property type="term" value="P:deadenylation-dependent decapping of nuclear-transcribed mRNA"/>
    <property type="evidence" value="ECO:0007669"/>
    <property type="project" value="InterPro"/>
</dbReference>
<dbReference type="GO" id="GO:0031087">
    <property type="term" value="P:deadenylation-independent decapping of nuclear-transcribed mRNA"/>
    <property type="evidence" value="ECO:0007669"/>
    <property type="project" value="TreeGrafter"/>
</dbReference>
<comment type="subcellular location">
    <subcellularLocation>
        <location evidence="1">Cytoplasm</location>
    </subcellularLocation>
</comment>
<keyword evidence="7" id="KW-1185">Reference proteome</keyword>
<reference evidence="6 7" key="1">
    <citation type="journal article" date="2017" name="Mol. Ecol.">
        <title>Comparative and population genomic landscape of Phellinus noxius: A hypervariable fungus causing root rot in trees.</title>
        <authorList>
            <person name="Chung C.L."/>
            <person name="Lee T.J."/>
            <person name="Akiba M."/>
            <person name="Lee H.H."/>
            <person name="Kuo T.H."/>
            <person name="Liu D."/>
            <person name="Ke H.M."/>
            <person name="Yokoi T."/>
            <person name="Roa M.B."/>
            <person name="Lu M.J."/>
            <person name="Chang Y.Y."/>
            <person name="Ann P.J."/>
            <person name="Tsai J.N."/>
            <person name="Chen C.Y."/>
            <person name="Tzean S.S."/>
            <person name="Ota Y."/>
            <person name="Hattori T."/>
            <person name="Sahashi N."/>
            <person name="Liou R.F."/>
            <person name="Kikuchi T."/>
            <person name="Tsai I.J."/>
        </authorList>
    </citation>
    <scope>NUCLEOTIDE SEQUENCE [LARGE SCALE GENOMIC DNA]</scope>
    <source>
        <strain evidence="6 7">FFPRI411160</strain>
    </source>
</reference>
<dbReference type="InterPro" id="IPR011993">
    <property type="entry name" value="PH-like_dom_sf"/>
</dbReference>
<sequence length="709" mass="77183">MAPGRSRSNSHIQARSISPNVQKQGPKQRSHRGPTQATNSPTPAPARAVKPLKNEHLSTVLTPEPTVELGMTPADRYYTNLRVLRRRDPHIVSIFDQFAHVTIYYVNDENQQERAGYEGTMFLFERDIEPTYGLFILNRQGMNDYIRYLLHDDVFEPSGDIIWISTLQPAEPNAMGDEDRTTGFWAMPMDVRESHVDVLMRLAVHLRRGERYPDEYRYGPDTVVPQQTYFSGGVRNDVQYDIFYGMSEETKEKVAAAIREGQLKSQEVQSSNGDILKTHTKTASSGNILPQSQSSMSELDMLFSKLTPSAPPLPDPTPPAPQQPLTGRALLESMFASASISKPVEHQHKPSINGTGQKLTLEQLGLGPTVSTVPLGMEIISPKPSAAGLPQILTTNVIHELMGLPSSGSRSASRTSTSASTSDCQQSPGSSKARRKEKGYVADEGEDNGVESANSTDMEGSAQIPLSDRINAAGRPSFLSATNSGSSIHTKGDATPRARVEPLGLASPTKVNSRVVVAPSQSFQSFQSGADLWPSSITGSNSDLVNEIEEEEDVVELDFSNIKALDNLHSSTEKKVKPRVKSPNNSTKAAKPVVVKANGTSVPVNGSANPGIPRTVKQENTKVSSINKNNTNGSNSHTLLTQTNSGEIKQGVVGQSLQSALIESGLLRADGQTLERNAFVREVLTLIHTDKSFVDKMYQTYKTNVVNPS</sequence>
<accession>A0A286UIL0</accession>
<evidence type="ECO:0000256" key="1">
    <source>
        <dbReference type="ARBA" id="ARBA00004496"/>
    </source>
</evidence>
<dbReference type="GO" id="GO:0003729">
    <property type="term" value="F:mRNA binding"/>
    <property type="evidence" value="ECO:0007669"/>
    <property type="project" value="TreeGrafter"/>
</dbReference>
<evidence type="ECO:0000313" key="7">
    <source>
        <dbReference type="Proteomes" id="UP000217199"/>
    </source>
</evidence>
<protein>
    <submittedName>
        <fullName evidence="6">Uncharacterized protein</fullName>
    </submittedName>
</protein>
<evidence type="ECO:0000256" key="3">
    <source>
        <dbReference type="ARBA" id="ARBA00022490"/>
    </source>
</evidence>
<feature type="compositionally biased region" description="Polar residues" evidence="5">
    <location>
        <begin position="479"/>
        <end position="489"/>
    </location>
</feature>
<dbReference type="OrthoDB" id="440673at2759"/>
<gene>
    <name evidence="6" type="ORF">PNOK_0438500</name>
</gene>
<dbReference type="InterPro" id="IPR010334">
    <property type="entry name" value="Dcp1"/>
</dbReference>
<dbReference type="GO" id="GO:0008047">
    <property type="term" value="F:enzyme activator activity"/>
    <property type="evidence" value="ECO:0007669"/>
    <property type="project" value="InterPro"/>
</dbReference>
<dbReference type="EMBL" id="NBII01000004">
    <property type="protein sequence ID" value="PAV19451.1"/>
    <property type="molecule type" value="Genomic_DNA"/>
</dbReference>
<comment type="caution">
    <text evidence="6">The sequence shown here is derived from an EMBL/GenBank/DDBJ whole genome shotgun (WGS) entry which is preliminary data.</text>
</comment>
<keyword evidence="4" id="KW-0507">mRNA processing</keyword>